<accession>A0ABD0PGQ4</accession>
<proteinExistence type="inferred from homology"/>
<dbReference type="Pfam" id="PF12736">
    <property type="entry name" value="CABIT"/>
    <property type="match status" value="1"/>
</dbReference>
<evidence type="ECO:0000313" key="5">
    <source>
        <dbReference type="Proteomes" id="UP001529510"/>
    </source>
</evidence>
<dbReference type="PANTHER" id="PTHR15215:SF2">
    <property type="entry name" value="PROTEIN THEMIS2"/>
    <property type="match status" value="1"/>
</dbReference>
<keyword evidence="5" id="KW-1185">Reference proteome</keyword>
<feature type="domain" description="CABIT" evidence="3">
    <location>
        <begin position="33"/>
        <end position="206"/>
    </location>
</feature>
<dbReference type="EMBL" id="JAMKFB020000016">
    <property type="protein sequence ID" value="KAL0173243.1"/>
    <property type="molecule type" value="Genomic_DNA"/>
</dbReference>
<dbReference type="PANTHER" id="PTHR15215">
    <property type="entry name" value="CABIT DOMAIN-CONTAINING PROTEIN"/>
    <property type="match status" value="1"/>
</dbReference>
<dbReference type="Proteomes" id="UP001529510">
    <property type="component" value="Unassembled WGS sequence"/>
</dbReference>
<dbReference type="AlphaFoldDB" id="A0ABD0PGQ4"/>
<feature type="compositionally biased region" description="Polar residues" evidence="2">
    <location>
        <begin position="289"/>
        <end position="307"/>
    </location>
</feature>
<evidence type="ECO:0000259" key="3">
    <source>
        <dbReference type="Pfam" id="PF12736"/>
    </source>
</evidence>
<gene>
    <name evidence="4" type="ORF">M9458_033554</name>
</gene>
<protein>
    <recommendedName>
        <fullName evidence="3">CABIT domain-containing protein</fullName>
    </recommendedName>
</protein>
<name>A0ABD0PGQ4_CIRMR</name>
<comment type="caution">
    <text evidence="4">The sequence shown here is derived from an EMBL/GenBank/DDBJ whole genome shotgun (WGS) entry which is preliminary data.</text>
</comment>
<organism evidence="4 5">
    <name type="scientific">Cirrhinus mrigala</name>
    <name type="common">Mrigala</name>
    <dbReference type="NCBI Taxonomy" id="683832"/>
    <lineage>
        <taxon>Eukaryota</taxon>
        <taxon>Metazoa</taxon>
        <taxon>Chordata</taxon>
        <taxon>Craniata</taxon>
        <taxon>Vertebrata</taxon>
        <taxon>Euteleostomi</taxon>
        <taxon>Actinopterygii</taxon>
        <taxon>Neopterygii</taxon>
        <taxon>Teleostei</taxon>
        <taxon>Ostariophysi</taxon>
        <taxon>Cypriniformes</taxon>
        <taxon>Cyprinidae</taxon>
        <taxon>Labeoninae</taxon>
        <taxon>Labeonini</taxon>
        <taxon>Cirrhinus</taxon>
    </lineage>
</organism>
<evidence type="ECO:0000256" key="1">
    <source>
        <dbReference type="ARBA" id="ARBA00006414"/>
    </source>
</evidence>
<evidence type="ECO:0000313" key="4">
    <source>
        <dbReference type="EMBL" id="KAL0173243.1"/>
    </source>
</evidence>
<reference evidence="4 5" key="1">
    <citation type="submission" date="2024-05" db="EMBL/GenBank/DDBJ databases">
        <title>Genome sequencing and assembly of Indian major carp, Cirrhinus mrigala (Hamilton, 1822).</title>
        <authorList>
            <person name="Mohindra V."/>
            <person name="Chowdhury L.M."/>
            <person name="Lal K."/>
            <person name="Jena J.K."/>
        </authorList>
    </citation>
    <scope>NUCLEOTIDE SEQUENCE [LARGE SCALE GENOMIC DNA]</scope>
    <source>
        <strain evidence="4">CM1030</strain>
        <tissue evidence="4">Blood</tissue>
    </source>
</reference>
<dbReference type="InterPro" id="IPR039671">
    <property type="entry name" value="THEMIS"/>
</dbReference>
<evidence type="ECO:0000256" key="2">
    <source>
        <dbReference type="SAM" id="MobiDB-lite"/>
    </source>
</evidence>
<feature type="non-terminal residue" evidence="4">
    <location>
        <position position="1"/>
    </location>
</feature>
<feature type="region of interest" description="Disordered" evidence="2">
    <location>
        <begin position="267"/>
        <end position="330"/>
    </location>
</feature>
<dbReference type="InterPro" id="IPR025946">
    <property type="entry name" value="CABIT_dom"/>
</dbReference>
<sequence length="343" mass="38947">QRHPSRLWQRSLMAPKAISFLIAAGSKNCREAGTLKEKQYFIISKGYGGRMRRRAREFGSVYELYLASSQSPGLKAVDEEGMPALSVGEQLEVLGMSLMDGLKDKSGAAQKVENLICRRTMEVEDDDEEDEEDDSEEIFLPLFMPGHFVEKLSDNKKYKLTDLVSRSLPLDIKVVTRDKELEKDPLMGLPALKLEEIFTETTVLTSLPHKPDWCFELPVRWLQMSLCFTSDRLPWSCAESPELHVETVTEVTEKFYYEYHKLISKIEEPPPRPPKRKPSSSEVPKRSLKTGSKSPNLKSTVTKQLNDLSLGLTKGKRAPAPPPPDDVSMNDFIHLLKHNCIQR</sequence>
<comment type="similarity">
    <text evidence="1">Belongs to the themis family.</text>
</comment>